<organism evidence="1 2">
    <name type="scientific">Cylicocyclus nassatus</name>
    <name type="common">Nematode worm</name>
    <dbReference type="NCBI Taxonomy" id="53992"/>
    <lineage>
        <taxon>Eukaryota</taxon>
        <taxon>Metazoa</taxon>
        <taxon>Ecdysozoa</taxon>
        <taxon>Nematoda</taxon>
        <taxon>Chromadorea</taxon>
        <taxon>Rhabditida</taxon>
        <taxon>Rhabditina</taxon>
        <taxon>Rhabditomorpha</taxon>
        <taxon>Strongyloidea</taxon>
        <taxon>Strongylidae</taxon>
        <taxon>Cylicocyclus</taxon>
    </lineage>
</organism>
<proteinExistence type="predicted"/>
<comment type="caution">
    <text evidence="1">The sequence shown here is derived from an EMBL/GenBank/DDBJ whole genome shotgun (WGS) entry which is preliminary data.</text>
</comment>
<reference evidence="1" key="1">
    <citation type="submission" date="2023-07" db="EMBL/GenBank/DDBJ databases">
        <authorList>
            <consortium name="CYATHOMIX"/>
        </authorList>
    </citation>
    <scope>NUCLEOTIDE SEQUENCE</scope>
    <source>
        <strain evidence="1">N/A</strain>
    </source>
</reference>
<name>A0AA36MA20_CYLNA</name>
<keyword evidence="2" id="KW-1185">Reference proteome</keyword>
<accession>A0AA36MA20</accession>
<sequence length="103" mass="11615">MLITGIRLSKQQKVAQLLEVTEKMTPANPDRTLLLHNCLDIFGLFTSIRKDNYSASIREYAVCEQSSGGDREEVEELKGYDCKIAAEEEDGTPTFLLKFNQLS</sequence>
<dbReference type="EMBL" id="CATQJL010000305">
    <property type="protein sequence ID" value="CAJ0603005.1"/>
    <property type="molecule type" value="Genomic_DNA"/>
</dbReference>
<protein>
    <submittedName>
        <fullName evidence="1">Uncharacterized protein</fullName>
    </submittedName>
</protein>
<gene>
    <name evidence="1" type="ORF">CYNAS_LOCUS14988</name>
</gene>
<evidence type="ECO:0000313" key="1">
    <source>
        <dbReference type="EMBL" id="CAJ0603005.1"/>
    </source>
</evidence>
<dbReference type="Proteomes" id="UP001176961">
    <property type="component" value="Unassembled WGS sequence"/>
</dbReference>
<dbReference type="AlphaFoldDB" id="A0AA36MA20"/>
<evidence type="ECO:0000313" key="2">
    <source>
        <dbReference type="Proteomes" id="UP001176961"/>
    </source>
</evidence>